<protein>
    <submittedName>
        <fullName evidence="9">Carcinoembryonic antigen-related cell adhesion molecule 20</fullName>
    </submittedName>
</protein>
<dbReference type="PANTHER" id="PTHR44337:SF20">
    <property type="entry name" value="CARCINOEMBRYONIC ANTIGEN-RELATED CELL ADHESION MOLECULE 5-RELATED"/>
    <property type="match status" value="1"/>
</dbReference>
<dbReference type="InterPro" id="IPR036179">
    <property type="entry name" value="Ig-like_dom_sf"/>
</dbReference>
<keyword evidence="2" id="KW-1015">Disulfide bond</keyword>
<dbReference type="FunFam" id="2.60.40.10:FF:000244">
    <property type="entry name" value="carcinoembryonic antigen-related cell adhesion molecule 16"/>
    <property type="match status" value="1"/>
</dbReference>
<dbReference type="Pfam" id="PF13927">
    <property type="entry name" value="Ig_3"/>
    <property type="match status" value="2"/>
</dbReference>
<feature type="domain" description="Ig-like" evidence="8">
    <location>
        <begin position="232"/>
        <end position="318"/>
    </location>
</feature>
<name>A0A8J6DG35_GALPY</name>
<evidence type="ECO:0000313" key="9">
    <source>
        <dbReference type="EMBL" id="KAG8507039.1"/>
    </source>
</evidence>
<organism evidence="9 10">
    <name type="scientific">Galemys pyrenaicus</name>
    <name type="common">Iberian desman</name>
    <name type="synonym">Pyrenean desman</name>
    <dbReference type="NCBI Taxonomy" id="202257"/>
    <lineage>
        <taxon>Eukaryota</taxon>
        <taxon>Metazoa</taxon>
        <taxon>Chordata</taxon>
        <taxon>Craniata</taxon>
        <taxon>Vertebrata</taxon>
        <taxon>Euteleostomi</taxon>
        <taxon>Mammalia</taxon>
        <taxon>Eutheria</taxon>
        <taxon>Laurasiatheria</taxon>
        <taxon>Eulipotyphla</taxon>
        <taxon>Talpidae</taxon>
        <taxon>Galemys</taxon>
    </lineage>
</organism>
<feature type="domain" description="Ig-like" evidence="8">
    <location>
        <begin position="5"/>
        <end position="90"/>
    </location>
</feature>
<evidence type="ECO:0000256" key="5">
    <source>
        <dbReference type="ARBA" id="ARBA00038222"/>
    </source>
</evidence>
<feature type="non-terminal residue" evidence="9">
    <location>
        <position position="386"/>
    </location>
</feature>
<dbReference type="Gene3D" id="2.60.40.10">
    <property type="entry name" value="Immunoglobulins"/>
    <property type="match status" value="2"/>
</dbReference>
<keyword evidence="7" id="KW-0812">Transmembrane</keyword>
<evidence type="ECO:0000256" key="1">
    <source>
        <dbReference type="ARBA" id="ARBA00022729"/>
    </source>
</evidence>
<dbReference type="SUPFAM" id="SSF48726">
    <property type="entry name" value="Immunoglobulin"/>
    <property type="match status" value="2"/>
</dbReference>
<dbReference type="AlphaFoldDB" id="A0A8J6DG35"/>
<keyword evidence="1" id="KW-0732">Signal</keyword>
<dbReference type="EMBL" id="JAGFMF010012129">
    <property type="protein sequence ID" value="KAG8507039.1"/>
    <property type="molecule type" value="Genomic_DNA"/>
</dbReference>
<dbReference type="Proteomes" id="UP000700334">
    <property type="component" value="Unassembled WGS sequence"/>
</dbReference>
<keyword evidence="3" id="KW-0325">Glycoprotein</keyword>
<comment type="similarity">
    <text evidence="5">Belongs to the immunoglobulin superfamily. CEA family.</text>
</comment>
<evidence type="ECO:0000313" key="10">
    <source>
        <dbReference type="Proteomes" id="UP000700334"/>
    </source>
</evidence>
<dbReference type="OrthoDB" id="6159398at2759"/>
<evidence type="ECO:0000256" key="3">
    <source>
        <dbReference type="ARBA" id="ARBA00023180"/>
    </source>
</evidence>
<comment type="caution">
    <text evidence="9">The sequence shown here is derived from an EMBL/GenBank/DDBJ whole genome shotgun (WGS) entry which is preliminary data.</text>
</comment>
<dbReference type="PROSITE" id="PS50835">
    <property type="entry name" value="IG_LIKE"/>
    <property type="match status" value="2"/>
</dbReference>
<keyword evidence="7" id="KW-0472">Membrane</keyword>
<evidence type="ECO:0000256" key="2">
    <source>
        <dbReference type="ARBA" id="ARBA00023157"/>
    </source>
</evidence>
<dbReference type="GO" id="GO:0007157">
    <property type="term" value="P:heterophilic cell-cell adhesion via plasma membrane cell adhesion molecules"/>
    <property type="evidence" value="ECO:0007669"/>
    <property type="project" value="TreeGrafter"/>
</dbReference>
<dbReference type="SMART" id="SM00408">
    <property type="entry name" value="IGc2"/>
    <property type="match status" value="2"/>
</dbReference>
<dbReference type="SMART" id="SM00409">
    <property type="entry name" value="IG"/>
    <property type="match status" value="2"/>
</dbReference>
<feature type="region of interest" description="Disordered" evidence="6">
    <location>
        <begin position="366"/>
        <end position="386"/>
    </location>
</feature>
<sequence length="386" mass="41873">FLAKPTIAVSHDSVIENRKNVSFYCHTNDVNITIHWISNNVPLVIHERVQLSADGKTLTILTVQREDTGTYQCKVQSEVQFQNSDPISLTVNCESLSSLPSLSKSSCSLGYPMGRWLVDVMEGSTMTFSVERQSYPPPAYSWFLPNDSIQTSATSTFAAQPASREHSERLTKPYIMSPSLDLMETTSSVALCDRVLAGQTTQEVVGSANRSGLGNSPVEDGAEMLSLHTDGPDRVDITKGAASEVVSVVAVEPNTSLTLRCWAESQPAPKYHWTSEHSTAVYPGEQLVIEALAREHQGAYNCIVLNPLTHLAQSASVLVRVLGPESSLSAGSLAGIAIGILVIIALATGLGYFFYFRNTRRETREEPIHEAAIPNSEKGHPAEPAS</sequence>
<feature type="compositionally biased region" description="Basic and acidic residues" evidence="6">
    <location>
        <begin position="377"/>
        <end position="386"/>
    </location>
</feature>
<gene>
    <name evidence="9" type="ORF">J0S82_002914</name>
</gene>
<accession>A0A8J6DG35</accession>
<dbReference type="InterPro" id="IPR003598">
    <property type="entry name" value="Ig_sub2"/>
</dbReference>
<keyword evidence="4" id="KW-0393">Immunoglobulin domain</keyword>
<keyword evidence="7" id="KW-1133">Transmembrane helix</keyword>
<evidence type="ECO:0000256" key="7">
    <source>
        <dbReference type="SAM" id="Phobius"/>
    </source>
</evidence>
<dbReference type="InterPro" id="IPR013783">
    <property type="entry name" value="Ig-like_fold"/>
</dbReference>
<dbReference type="GO" id="GO:0009986">
    <property type="term" value="C:cell surface"/>
    <property type="evidence" value="ECO:0007669"/>
    <property type="project" value="TreeGrafter"/>
</dbReference>
<feature type="transmembrane region" description="Helical" evidence="7">
    <location>
        <begin position="333"/>
        <end position="355"/>
    </location>
</feature>
<proteinExistence type="inferred from homology"/>
<reference evidence="9" key="1">
    <citation type="journal article" date="2021" name="Evol. Appl.">
        <title>The genome of the Pyrenean desman and the effects of bottlenecks and inbreeding on the genomic landscape of an endangered species.</title>
        <authorList>
            <person name="Escoda L."/>
            <person name="Castresana J."/>
        </authorList>
    </citation>
    <scope>NUCLEOTIDE SEQUENCE</scope>
    <source>
        <strain evidence="9">IBE-C5619</strain>
    </source>
</reference>
<evidence type="ECO:0000259" key="8">
    <source>
        <dbReference type="PROSITE" id="PS50835"/>
    </source>
</evidence>
<dbReference type="InterPro" id="IPR007110">
    <property type="entry name" value="Ig-like_dom"/>
</dbReference>
<dbReference type="InterPro" id="IPR003599">
    <property type="entry name" value="Ig_sub"/>
</dbReference>
<evidence type="ECO:0000256" key="6">
    <source>
        <dbReference type="SAM" id="MobiDB-lite"/>
    </source>
</evidence>
<keyword evidence="10" id="KW-1185">Reference proteome</keyword>
<feature type="non-terminal residue" evidence="9">
    <location>
        <position position="1"/>
    </location>
</feature>
<dbReference type="PANTHER" id="PTHR44337">
    <property type="entry name" value="CARCINOEMBRYONIC ANTIGEN-RELATED CELL ADHESION MOLECULE 8"/>
    <property type="match status" value="1"/>
</dbReference>
<evidence type="ECO:0000256" key="4">
    <source>
        <dbReference type="ARBA" id="ARBA00023319"/>
    </source>
</evidence>
<dbReference type="InterPro" id="IPR052598">
    <property type="entry name" value="IgSF_CEA-related"/>
</dbReference>